<dbReference type="EMBL" id="LECW02000012">
    <property type="protein sequence ID" value="KRT94246.1"/>
    <property type="molecule type" value="Genomic_DNA"/>
</dbReference>
<proteinExistence type="predicted"/>
<dbReference type="EMBL" id="JARRTL010000011">
    <property type="protein sequence ID" value="MEC0485764.1"/>
    <property type="molecule type" value="Genomic_DNA"/>
</dbReference>
<evidence type="ECO:0000313" key="4">
    <source>
        <dbReference type="Proteomes" id="UP001341297"/>
    </source>
</evidence>
<reference evidence="1" key="2">
    <citation type="submission" date="2015-10" db="EMBL/GenBank/DDBJ databases">
        <authorList>
            <person name="Gilbert D.G."/>
        </authorList>
    </citation>
    <scope>NUCLEOTIDE SEQUENCE</scope>
    <source>
        <strain evidence="1">GO-13</strain>
    </source>
</reference>
<evidence type="ECO:0000313" key="3">
    <source>
        <dbReference type="Proteomes" id="UP000036168"/>
    </source>
</evidence>
<dbReference type="OrthoDB" id="2906471at2"/>
<dbReference type="AlphaFoldDB" id="A0A0T6BST7"/>
<protein>
    <submittedName>
        <fullName evidence="2">DUF1433 domain-containing protein</fullName>
    </submittedName>
</protein>
<evidence type="ECO:0000313" key="2">
    <source>
        <dbReference type="EMBL" id="MEC0485764.1"/>
    </source>
</evidence>
<accession>A0A0T6BST7</accession>
<dbReference type="Proteomes" id="UP000036168">
    <property type="component" value="Unassembled WGS sequence"/>
</dbReference>
<organism evidence="1 3">
    <name type="scientific">Bacillus glycinifermentans</name>
    <dbReference type="NCBI Taxonomy" id="1664069"/>
    <lineage>
        <taxon>Bacteria</taxon>
        <taxon>Bacillati</taxon>
        <taxon>Bacillota</taxon>
        <taxon>Bacilli</taxon>
        <taxon>Bacillales</taxon>
        <taxon>Bacillaceae</taxon>
        <taxon>Bacillus</taxon>
    </lineage>
</organism>
<dbReference type="RefSeq" id="WP_048353176.1">
    <property type="nucleotide sequence ID" value="NZ_JARRTL010000011.1"/>
</dbReference>
<evidence type="ECO:0000313" key="1">
    <source>
        <dbReference type="EMBL" id="KRT94246.1"/>
    </source>
</evidence>
<dbReference type="Proteomes" id="UP001341297">
    <property type="component" value="Unassembled WGS sequence"/>
</dbReference>
<dbReference type="Gene3D" id="3.10.450.130">
    <property type="entry name" value="folded 79 residue fragment of lin0334 like domains"/>
    <property type="match status" value="1"/>
</dbReference>
<dbReference type="Pfam" id="PF07252">
    <property type="entry name" value="DUF1433"/>
    <property type="match status" value="1"/>
</dbReference>
<keyword evidence="4" id="KW-1185">Reference proteome</keyword>
<comment type="caution">
    <text evidence="1">The sequence shown here is derived from an EMBL/GenBank/DDBJ whole genome shotgun (WGS) entry which is preliminary data.</text>
</comment>
<gene>
    <name evidence="1" type="ORF">AB447_202855</name>
    <name evidence="2" type="ORF">P8828_13140</name>
</gene>
<reference evidence="1 3" key="1">
    <citation type="journal article" date="2015" name="Int. J. Syst. Evol. Microbiol.">
        <title>Bacillus glycinifermentans sp. nov., isolated from fermented soybean paste.</title>
        <authorList>
            <person name="Kim S.J."/>
            <person name="Dunlap C.A."/>
            <person name="Kwon S.W."/>
            <person name="Rooney A.P."/>
        </authorList>
    </citation>
    <scope>NUCLEOTIDE SEQUENCE [LARGE SCALE GENOMIC DNA]</scope>
    <source>
        <strain evidence="1 3">GO-13</strain>
    </source>
</reference>
<reference evidence="2 4" key="3">
    <citation type="submission" date="2023-03" db="EMBL/GenBank/DDBJ databases">
        <title>Agriculturally important microbes genome sequencing.</title>
        <authorList>
            <person name="Dunlap C."/>
        </authorList>
    </citation>
    <scope>NUCLEOTIDE SEQUENCE [LARGE SCALE GENOMIC DNA]</scope>
    <source>
        <strain evidence="2 4">CBP-3203</strain>
    </source>
</reference>
<sequence length="113" mass="13123">MKKYLIILALVIIAVGGFIVKNNAQHNEEIEEFKTAKIHMEKFLKANYEGIDSVQFEDRYEIDPMGGVQVFGYYNQDKTNKFDGIYDPTNNKIMSHSVDAVMKKECRDKDCEY</sequence>
<dbReference type="InterPro" id="IPR009881">
    <property type="entry name" value="DUF1433"/>
</dbReference>
<name>A0A0T6BST7_9BACI</name>